<keyword evidence="3" id="KW-1185">Reference proteome</keyword>
<dbReference type="Proteomes" id="UP000240883">
    <property type="component" value="Unassembled WGS sequence"/>
</dbReference>
<organism evidence="2 3">
    <name type="scientific">Corynespora cassiicola Philippines</name>
    <dbReference type="NCBI Taxonomy" id="1448308"/>
    <lineage>
        <taxon>Eukaryota</taxon>
        <taxon>Fungi</taxon>
        <taxon>Dikarya</taxon>
        <taxon>Ascomycota</taxon>
        <taxon>Pezizomycotina</taxon>
        <taxon>Dothideomycetes</taxon>
        <taxon>Pleosporomycetidae</taxon>
        <taxon>Pleosporales</taxon>
        <taxon>Corynesporascaceae</taxon>
        <taxon>Corynespora</taxon>
    </lineage>
</organism>
<dbReference type="OrthoDB" id="3801529at2759"/>
<evidence type="ECO:0000313" key="2">
    <source>
        <dbReference type="EMBL" id="PSN66862.1"/>
    </source>
</evidence>
<name>A0A2T2NN52_CORCC</name>
<reference evidence="2 3" key="1">
    <citation type="journal article" date="2018" name="Front. Microbiol.">
        <title>Genome-Wide Analysis of Corynespora cassiicola Leaf Fall Disease Putative Effectors.</title>
        <authorList>
            <person name="Lopez D."/>
            <person name="Ribeiro S."/>
            <person name="Label P."/>
            <person name="Fumanal B."/>
            <person name="Venisse J.S."/>
            <person name="Kohler A."/>
            <person name="de Oliveira R.R."/>
            <person name="Labutti K."/>
            <person name="Lipzen A."/>
            <person name="Lail K."/>
            <person name="Bauer D."/>
            <person name="Ohm R.A."/>
            <person name="Barry K.W."/>
            <person name="Spatafora J."/>
            <person name="Grigoriev I.V."/>
            <person name="Martin F.M."/>
            <person name="Pujade-Renaud V."/>
        </authorList>
    </citation>
    <scope>NUCLEOTIDE SEQUENCE [LARGE SCALE GENOMIC DNA]</scope>
    <source>
        <strain evidence="2 3">Philippines</strain>
    </source>
</reference>
<dbReference type="EMBL" id="KZ678135">
    <property type="protein sequence ID" value="PSN66862.1"/>
    <property type="molecule type" value="Genomic_DNA"/>
</dbReference>
<sequence>MCMDEATKTKDPCSRRLCEIVGFIEGHLYSTCSRNSFKGYGGLLSQIVDVYWVCLGLTPNQEKLPIEAYVAYVAQCVGGAIRETEKRYAVHNAAKRNSPVGPITFSEDSIQRQLCNLAPRAGPEELMQGHREWFIYLWNQAYQSLASKPSVDYIEVHDLGDYKQGIVATHPLGSSSPCEASSPLMSSPAPERPKTYFDGRDNWGCDFCGPLSFCDDLDD</sequence>
<feature type="compositionally biased region" description="Polar residues" evidence="1">
    <location>
        <begin position="173"/>
        <end position="185"/>
    </location>
</feature>
<gene>
    <name evidence="2" type="ORF">BS50DRAFT_634325</name>
</gene>
<protein>
    <submittedName>
        <fullName evidence="2">Uncharacterized protein</fullName>
    </submittedName>
</protein>
<dbReference type="AlphaFoldDB" id="A0A2T2NN52"/>
<evidence type="ECO:0000256" key="1">
    <source>
        <dbReference type="SAM" id="MobiDB-lite"/>
    </source>
</evidence>
<evidence type="ECO:0000313" key="3">
    <source>
        <dbReference type="Proteomes" id="UP000240883"/>
    </source>
</evidence>
<feature type="region of interest" description="Disordered" evidence="1">
    <location>
        <begin position="173"/>
        <end position="193"/>
    </location>
</feature>
<proteinExistence type="predicted"/>
<accession>A0A2T2NN52</accession>